<sequence length="421" mass="48897">MFSNIGSLLDKLQGLLSKGFLLGGLVPFILLFFINWGLVLYIYPNIYAHWSSIILPPKQENSLYWVKTLTILFVGSLIIWNINPWLRQFWEGSYLPNSVRLLLSNEYSKQFRELTEERKSIANKLNSYRELHEVLENELSSAREKGASKPSGSISTKLAQDYNSLKAMNSSFGLIPIDDIKNVYELLKAELENKPADGSKLDQIHIDFVQLFQESLSYYEYTYDRLQSNIRQRFPNDIGRIGPTTMSNFAEAHRDYGLVRYGMDIERFWMHLLKIIRGDTDFYPMLEEAKIQLDFSIAITSVFAITTAIWIPISWWAISTWPFVLVILLGPIIVSISYKIAIQSYRRFTEVVRSAIDLNRFKLLDLLHISTPDSSHTEREIWRSFLEERPSFIYSAPVAKPALEENVPSFKVRLKKWFGFK</sequence>
<feature type="coiled-coil region" evidence="1">
    <location>
        <begin position="104"/>
        <end position="145"/>
    </location>
</feature>
<name>A0AAE3QRH6_9BACT</name>
<keyword evidence="2" id="KW-0472">Membrane</keyword>
<reference evidence="3" key="1">
    <citation type="submission" date="2023-05" db="EMBL/GenBank/DDBJ databases">
        <authorList>
            <person name="Zhang X."/>
        </authorList>
    </citation>
    <scope>NUCLEOTIDE SEQUENCE</scope>
    <source>
        <strain evidence="3">YF14B1</strain>
    </source>
</reference>
<evidence type="ECO:0000256" key="1">
    <source>
        <dbReference type="SAM" id="Coils"/>
    </source>
</evidence>
<accession>A0AAE3QRH6</accession>
<feature type="transmembrane region" description="Helical" evidence="2">
    <location>
        <begin position="20"/>
        <end position="43"/>
    </location>
</feature>
<evidence type="ECO:0000313" key="3">
    <source>
        <dbReference type="EMBL" id="MDJ1483591.1"/>
    </source>
</evidence>
<dbReference type="Proteomes" id="UP001241110">
    <property type="component" value="Unassembled WGS sequence"/>
</dbReference>
<feature type="transmembrane region" description="Helical" evidence="2">
    <location>
        <begin position="295"/>
        <end position="313"/>
    </location>
</feature>
<evidence type="ECO:0000313" key="4">
    <source>
        <dbReference type="Proteomes" id="UP001241110"/>
    </source>
</evidence>
<dbReference type="AlphaFoldDB" id="A0AAE3QRH6"/>
<gene>
    <name evidence="3" type="ORF">QNI16_24040</name>
</gene>
<keyword evidence="2" id="KW-1133">Transmembrane helix</keyword>
<feature type="transmembrane region" description="Helical" evidence="2">
    <location>
        <begin position="319"/>
        <end position="338"/>
    </location>
</feature>
<dbReference type="RefSeq" id="WP_313983660.1">
    <property type="nucleotide sequence ID" value="NZ_JASJOS010000011.1"/>
</dbReference>
<evidence type="ECO:0000256" key="2">
    <source>
        <dbReference type="SAM" id="Phobius"/>
    </source>
</evidence>
<keyword evidence="2" id="KW-0812">Transmembrane</keyword>
<feature type="transmembrane region" description="Helical" evidence="2">
    <location>
        <begin position="63"/>
        <end position="82"/>
    </location>
</feature>
<dbReference type="EMBL" id="JASJOS010000011">
    <property type="protein sequence ID" value="MDJ1483591.1"/>
    <property type="molecule type" value="Genomic_DNA"/>
</dbReference>
<comment type="caution">
    <text evidence="3">The sequence shown here is derived from an EMBL/GenBank/DDBJ whole genome shotgun (WGS) entry which is preliminary data.</text>
</comment>
<proteinExistence type="predicted"/>
<organism evidence="3 4">
    <name type="scientific">Xanthocytophaga flava</name>
    <dbReference type="NCBI Taxonomy" id="3048013"/>
    <lineage>
        <taxon>Bacteria</taxon>
        <taxon>Pseudomonadati</taxon>
        <taxon>Bacteroidota</taxon>
        <taxon>Cytophagia</taxon>
        <taxon>Cytophagales</taxon>
        <taxon>Rhodocytophagaceae</taxon>
        <taxon>Xanthocytophaga</taxon>
    </lineage>
</organism>
<keyword evidence="1" id="KW-0175">Coiled coil</keyword>
<protein>
    <submittedName>
        <fullName evidence="3">Uncharacterized protein</fullName>
    </submittedName>
</protein>